<comment type="caution">
    <text evidence="2">The sequence shown here is derived from an EMBL/GenBank/DDBJ whole genome shotgun (WGS) entry which is preliminary data.</text>
</comment>
<keyword evidence="1" id="KW-0175">Coiled coil</keyword>
<accession>A0AAW4G8L8</accession>
<sequence>MTDPATQDAQVAELTAEIAALRRQVNVLETRLRRVDRDLASTKPVVEAVRALTIWDHTPYGLNPGTDWVAVDRGRVAELLAALAGVDHWTPWQTPLEPRPH</sequence>
<dbReference type="EMBL" id="JAFFGU010000014">
    <property type="protein sequence ID" value="MBM7280056.1"/>
    <property type="molecule type" value="Genomic_DNA"/>
</dbReference>
<name>A0AAW4G8L8_GORRU</name>
<proteinExistence type="predicted"/>
<gene>
    <name evidence="2" type="ORF">JTZ10_20110</name>
</gene>
<protein>
    <submittedName>
        <fullName evidence="2">Uncharacterized protein</fullName>
    </submittedName>
</protein>
<feature type="coiled-coil region" evidence="1">
    <location>
        <begin position="11"/>
        <end position="38"/>
    </location>
</feature>
<organism evidence="2 3">
    <name type="scientific">Gordonia rubripertincta</name>
    <name type="common">Rhodococcus corallinus</name>
    <dbReference type="NCBI Taxonomy" id="36822"/>
    <lineage>
        <taxon>Bacteria</taxon>
        <taxon>Bacillati</taxon>
        <taxon>Actinomycetota</taxon>
        <taxon>Actinomycetes</taxon>
        <taxon>Mycobacteriales</taxon>
        <taxon>Gordoniaceae</taxon>
        <taxon>Gordonia</taxon>
    </lineage>
</organism>
<evidence type="ECO:0000256" key="1">
    <source>
        <dbReference type="SAM" id="Coils"/>
    </source>
</evidence>
<evidence type="ECO:0000313" key="2">
    <source>
        <dbReference type="EMBL" id="MBM7280056.1"/>
    </source>
</evidence>
<reference evidence="2" key="1">
    <citation type="submission" date="2021-02" db="EMBL/GenBank/DDBJ databases">
        <title>Taxonomy, biology and ecology of Rhodococcus bacteria occurring in California pistachio and other woody hosts as revealed by genome sequence analyses.</title>
        <authorList>
            <person name="Riely B."/>
            <person name="Gai Y."/>
        </authorList>
    </citation>
    <scope>NUCLEOTIDE SEQUENCE</scope>
    <source>
        <strain evidence="2">BP-295</strain>
    </source>
</reference>
<dbReference type="Proteomes" id="UP001195196">
    <property type="component" value="Unassembled WGS sequence"/>
</dbReference>
<dbReference type="AlphaFoldDB" id="A0AAW4G8L8"/>
<evidence type="ECO:0000313" key="3">
    <source>
        <dbReference type="Proteomes" id="UP001195196"/>
    </source>
</evidence>
<dbReference type="RefSeq" id="WP_182373451.1">
    <property type="nucleotide sequence ID" value="NZ_CP059694.1"/>
</dbReference>